<evidence type="ECO:0000313" key="1">
    <source>
        <dbReference type="EMBL" id="KAF5768306.1"/>
    </source>
</evidence>
<dbReference type="EMBL" id="MNCJ02000329">
    <property type="protein sequence ID" value="KAF5768306.1"/>
    <property type="molecule type" value="Genomic_DNA"/>
</dbReference>
<reference evidence="1" key="2">
    <citation type="submission" date="2020-06" db="EMBL/GenBank/DDBJ databases">
        <title>Helianthus annuus Genome sequencing and assembly Release 2.</title>
        <authorList>
            <person name="Gouzy J."/>
            <person name="Langlade N."/>
            <person name="Munos S."/>
        </authorList>
    </citation>
    <scope>NUCLEOTIDE SEQUENCE</scope>
    <source>
        <tissue evidence="1">Leaves</tissue>
    </source>
</reference>
<dbReference type="Proteomes" id="UP000215914">
    <property type="component" value="Unassembled WGS sequence"/>
</dbReference>
<evidence type="ECO:0000313" key="2">
    <source>
        <dbReference type="Proteomes" id="UP000215914"/>
    </source>
</evidence>
<dbReference type="AlphaFoldDB" id="A0A9K3E997"/>
<keyword evidence="1" id="KW-0560">Oxidoreductase</keyword>
<sequence>MNADAQLTSEPHMSNGKVNIDYKMPSLLEKQCTCRYILQKMDVPDVLQPQAMNGIPPYRRHIALLLMEAMWTVNIHDCIHGKLWPVPHNSSHH</sequence>
<dbReference type="Gramene" id="mRNA:HanXRQr2_Chr14g0634891">
    <property type="protein sequence ID" value="mRNA:HanXRQr2_Chr14g0634891"/>
    <property type="gene ID" value="HanXRQr2_Chr14g0634891"/>
</dbReference>
<gene>
    <name evidence="1" type="ORF">HanXRQr2_Chr14g0634891</name>
</gene>
<dbReference type="GO" id="GO:0050046">
    <property type="term" value="F:delta7-sterol 5(6)-desaturase activity"/>
    <property type="evidence" value="ECO:0007669"/>
    <property type="project" value="UniProtKB-EC"/>
</dbReference>
<protein>
    <submittedName>
        <fullName evidence="1">Delta(7)-sterol 5(6)-desaturase</fullName>
        <ecNumber evidence="1">1.14.19.20</ecNumber>
    </submittedName>
</protein>
<proteinExistence type="predicted"/>
<accession>A0A9K3E997</accession>
<organism evidence="1 2">
    <name type="scientific">Helianthus annuus</name>
    <name type="common">Common sunflower</name>
    <dbReference type="NCBI Taxonomy" id="4232"/>
    <lineage>
        <taxon>Eukaryota</taxon>
        <taxon>Viridiplantae</taxon>
        <taxon>Streptophyta</taxon>
        <taxon>Embryophyta</taxon>
        <taxon>Tracheophyta</taxon>
        <taxon>Spermatophyta</taxon>
        <taxon>Magnoliopsida</taxon>
        <taxon>eudicotyledons</taxon>
        <taxon>Gunneridae</taxon>
        <taxon>Pentapetalae</taxon>
        <taxon>asterids</taxon>
        <taxon>campanulids</taxon>
        <taxon>Asterales</taxon>
        <taxon>Asteraceae</taxon>
        <taxon>Asteroideae</taxon>
        <taxon>Heliantheae alliance</taxon>
        <taxon>Heliantheae</taxon>
        <taxon>Helianthus</taxon>
    </lineage>
</organism>
<name>A0A9K3E997_HELAN</name>
<comment type="caution">
    <text evidence="1">The sequence shown here is derived from an EMBL/GenBank/DDBJ whole genome shotgun (WGS) entry which is preliminary data.</text>
</comment>
<dbReference type="EC" id="1.14.19.20" evidence="1"/>
<keyword evidence="2" id="KW-1185">Reference proteome</keyword>
<reference evidence="1" key="1">
    <citation type="journal article" date="2017" name="Nature">
        <title>The sunflower genome provides insights into oil metabolism, flowering and Asterid evolution.</title>
        <authorList>
            <person name="Badouin H."/>
            <person name="Gouzy J."/>
            <person name="Grassa C.J."/>
            <person name="Murat F."/>
            <person name="Staton S.E."/>
            <person name="Cottret L."/>
            <person name="Lelandais-Briere C."/>
            <person name="Owens G.L."/>
            <person name="Carrere S."/>
            <person name="Mayjonade B."/>
            <person name="Legrand L."/>
            <person name="Gill N."/>
            <person name="Kane N.C."/>
            <person name="Bowers J.E."/>
            <person name="Hubner S."/>
            <person name="Bellec A."/>
            <person name="Berard A."/>
            <person name="Berges H."/>
            <person name="Blanchet N."/>
            <person name="Boniface M.C."/>
            <person name="Brunel D."/>
            <person name="Catrice O."/>
            <person name="Chaidir N."/>
            <person name="Claudel C."/>
            <person name="Donnadieu C."/>
            <person name="Faraut T."/>
            <person name="Fievet G."/>
            <person name="Helmstetter N."/>
            <person name="King M."/>
            <person name="Knapp S.J."/>
            <person name="Lai Z."/>
            <person name="Le Paslier M.C."/>
            <person name="Lippi Y."/>
            <person name="Lorenzon L."/>
            <person name="Mandel J.R."/>
            <person name="Marage G."/>
            <person name="Marchand G."/>
            <person name="Marquand E."/>
            <person name="Bret-Mestries E."/>
            <person name="Morien E."/>
            <person name="Nambeesan S."/>
            <person name="Nguyen T."/>
            <person name="Pegot-Espagnet P."/>
            <person name="Pouilly N."/>
            <person name="Raftis F."/>
            <person name="Sallet E."/>
            <person name="Schiex T."/>
            <person name="Thomas J."/>
            <person name="Vandecasteele C."/>
            <person name="Vares D."/>
            <person name="Vear F."/>
            <person name="Vautrin S."/>
            <person name="Crespi M."/>
            <person name="Mangin B."/>
            <person name="Burke J.M."/>
            <person name="Salse J."/>
            <person name="Munos S."/>
            <person name="Vincourt P."/>
            <person name="Rieseberg L.H."/>
            <person name="Langlade N.B."/>
        </authorList>
    </citation>
    <scope>NUCLEOTIDE SEQUENCE</scope>
    <source>
        <tissue evidence="1">Leaves</tissue>
    </source>
</reference>